<dbReference type="Gene3D" id="2.30.30.240">
    <property type="entry name" value="PRC-barrel domain"/>
    <property type="match status" value="1"/>
</dbReference>
<organism evidence="4 5">
    <name type="scientific">Nitrococcus mobilis Nb-231</name>
    <dbReference type="NCBI Taxonomy" id="314278"/>
    <lineage>
        <taxon>Bacteria</taxon>
        <taxon>Pseudomonadati</taxon>
        <taxon>Pseudomonadota</taxon>
        <taxon>Gammaproteobacteria</taxon>
        <taxon>Chromatiales</taxon>
        <taxon>Ectothiorhodospiraceae</taxon>
        <taxon>Nitrococcus</taxon>
    </lineage>
</organism>
<feature type="signal peptide" evidence="2">
    <location>
        <begin position="1"/>
        <end position="23"/>
    </location>
</feature>
<evidence type="ECO:0000313" key="4">
    <source>
        <dbReference type="EMBL" id="EAR21713.1"/>
    </source>
</evidence>
<dbReference type="RefSeq" id="WP_004999696.1">
    <property type="nucleotide sequence ID" value="NZ_CH672427.1"/>
</dbReference>
<feature type="domain" description="PRC-barrel" evidence="3">
    <location>
        <begin position="85"/>
        <end position="162"/>
    </location>
</feature>
<dbReference type="PANTHER" id="PTHR36505">
    <property type="entry name" value="BLR1072 PROTEIN"/>
    <property type="match status" value="1"/>
</dbReference>
<dbReference type="HOGENOM" id="CLU_1545382_0_0_6"/>
<name>A4BR91_9GAMM</name>
<dbReference type="eggNOG" id="COG1873">
    <property type="taxonomic scope" value="Bacteria"/>
</dbReference>
<keyword evidence="2" id="KW-0732">Signal</keyword>
<dbReference type="InterPro" id="IPR027275">
    <property type="entry name" value="PRC-brl_dom"/>
</dbReference>
<feature type="region of interest" description="Disordered" evidence="1">
    <location>
        <begin position="23"/>
        <end position="70"/>
    </location>
</feature>
<feature type="compositionally biased region" description="Low complexity" evidence="1">
    <location>
        <begin position="23"/>
        <end position="34"/>
    </location>
</feature>
<sequence>MKNITSHLLLAALLIGPASFAQAADQRAADSQPAEHAQRTQPAAPTQEGIEQTESRSGSSEPTEKAPEQSNAFETPMFIEQETSEQILASQLLGYSVTNLKNENVGHVKDLILDQSQRPVGMVISVGGFLGLGAKHIALPMSAVQINRANKIVRLNFSKEELNKAPSFTAQKPAQSERKEQESAGPDMY</sequence>
<keyword evidence="5" id="KW-1185">Reference proteome</keyword>
<proteinExistence type="predicted"/>
<dbReference type="STRING" id="314278.NB231_03250"/>
<accession>A4BR91</accession>
<reference evidence="4 5" key="1">
    <citation type="submission" date="2006-02" db="EMBL/GenBank/DDBJ databases">
        <authorList>
            <person name="Waterbury J."/>
            <person name="Ferriera S."/>
            <person name="Johnson J."/>
            <person name="Kravitz S."/>
            <person name="Halpern A."/>
            <person name="Remington K."/>
            <person name="Beeson K."/>
            <person name="Tran B."/>
            <person name="Rogers Y.-H."/>
            <person name="Friedman R."/>
            <person name="Venter J.C."/>
        </authorList>
    </citation>
    <scope>NUCLEOTIDE SEQUENCE [LARGE SCALE GENOMIC DNA]</scope>
    <source>
        <strain evidence="4 5">Nb-231</strain>
    </source>
</reference>
<evidence type="ECO:0000256" key="2">
    <source>
        <dbReference type="SAM" id="SignalP"/>
    </source>
</evidence>
<dbReference type="SUPFAM" id="SSF50346">
    <property type="entry name" value="PRC-barrel domain"/>
    <property type="match status" value="1"/>
</dbReference>
<gene>
    <name evidence="4" type="ORF">NB231_03250</name>
</gene>
<feature type="chain" id="PRO_5002665510" description="PRC-barrel domain-containing protein" evidence="2">
    <location>
        <begin position="24"/>
        <end position="189"/>
    </location>
</feature>
<dbReference type="Pfam" id="PF05239">
    <property type="entry name" value="PRC"/>
    <property type="match status" value="1"/>
</dbReference>
<dbReference type="PANTHER" id="PTHR36505:SF1">
    <property type="entry name" value="BLR1072 PROTEIN"/>
    <property type="match status" value="1"/>
</dbReference>
<dbReference type="OrthoDB" id="6366681at2"/>
<dbReference type="InterPro" id="IPR011033">
    <property type="entry name" value="PRC_barrel-like_sf"/>
</dbReference>
<feature type="compositionally biased region" description="Polar residues" evidence="1">
    <location>
        <begin position="39"/>
        <end position="61"/>
    </location>
</feature>
<comment type="caution">
    <text evidence="4">The sequence shown here is derived from an EMBL/GenBank/DDBJ whole genome shotgun (WGS) entry which is preliminary data.</text>
</comment>
<feature type="region of interest" description="Disordered" evidence="1">
    <location>
        <begin position="164"/>
        <end position="189"/>
    </location>
</feature>
<dbReference type="EMBL" id="AAOF01000006">
    <property type="protein sequence ID" value="EAR21713.1"/>
    <property type="molecule type" value="Genomic_DNA"/>
</dbReference>
<evidence type="ECO:0000256" key="1">
    <source>
        <dbReference type="SAM" id="MobiDB-lite"/>
    </source>
</evidence>
<dbReference type="Proteomes" id="UP000003374">
    <property type="component" value="Unassembled WGS sequence"/>
</dbReference>
<protein>
    <recommendedName>
        <fullName evidence="3">PRC-barrel domain-containing protein</fullName>
    </recommendedName>
</protein>
<evidence type="ECO:0000259" key="3">
    <source>
        <dbReference type="Pfam" id="PF05239"/>
    </source>
</evidence>
<evidence type="ECO:0000313" key="5">
    <source>
        <dbReference type="Proteomes" id="UP000003374"/>
    </source>
</evidence>
<dbReference type="AlphaFoldDB" id="A4BR91"/>